<evidence type="ECO:0000313" key="3">
    <source>
        <dbReference type="Proteomes" id="UP000001514"/>
    </source>
</evidence>
<dbReference type="OMA" id="GKMKQFH"/>
<keyword evidence="1" id="KW-0472">Membrane</keyword>
<gene>
    <name evidence="2" type="ORF">SELMODRAFT_167877</name>
</gene>
<accession>D8R4B4</accession>
<dbReference type="GO" id="GO:0005783">
    <property type="term" value="C:endoplasmic reticulum"/>
    <property type="evidence" value="ECO:0000318"/>
    <property type="project" value="GO_Central"/>
</dbReference>
<name>D8R4B4_SELML</name>
<dbReference type="Pfam" id="PF05608">
    <property type="entry name" value="RTE1"/>
    <property type="match status" value="1"/>
</dbReference>
<dbReference type="GO" id="GO:0009723">
    <property type="term" value="P:response to ethylene"/>
    <property type="evidence" value="ECO:0000318"/>
    <property type="project" value="GO_Central"/>
</dbReference>
<dbReference type="STRING" id="88036.D8R4B4"/>
<feature type="transmembrane region" description="Helical" evidence="1">
    <location>
        <begin position="175"/>
        <end position="196"/>
    </location>
</feature>
<dbReference type="PANTHER" id="PTHR20921">
    <property type="entry name" value="TRANSMEMBRANE PROTEIN 222"/>
    <property type="match status" value="1"/>
</dbReference>
<dbReference type="InParanoid" id="D8R4B4"/>
<proteinExistence type="predicted"/>
<dbReference type="InterPro" id="IPR008496">
    <property type="entry name" value="TMEM222/RTE1"/>
</dbReference>
<evidence type="ECO:0000256" key="1">
    <source>
        <dbReference type="SAM" id="Phobius"/>
    </source>
</evidence>
<dbReference type="KEGG" id="smo:SELMODRAFT_167877"/>
<keyword evidence="3" id="KW-1185">Reference proteome</keyword>
<dbReference type="AlphaFoldDB" id="D8R4B4"/>
<dbReference type="FunCoup" id="D8R4B4">
    <property type="interactions" value="3209"/>
</dbReference>
<keyword evidence="1" id="KW-1133">Transmembrane helix</keyword>
<dbReference type="GO" id="GO:0005794">
    <property type="term" value="C:Golgi apparatus"/>
    <property type="evidence" value="ECO:0000318"/>
    <property type="project" value="GO_Central"/>
</dbReference>
<protein>
    <submittedName>
        <fullName evidence="2">Uncharacterized protein</fullName>
    </submittedName>
</protein>
<dbReference type="eggNOG" id="KOG3150">
    <property type="taxonomic scope" value="Eukaryota"/>
</dbReference>
<dbReference type="PANTHER" id="PTHR20921:SF0">
    <property type="entry name" value="TRANSMEMBRANE PROTEIN 222"/>
    <property type="match status" value="1"/>
</dbReference>
<dbReference type="GO" id="GO:0010104">
    <property type="term" value="P:regulation of ethylene-activated signaling pathway"/>
    <property type="evidence" value="ECO:0000318"/>
    <property type="project" value="GO_Central"/>
</dbReference>
<dbReference type="EMBL" id="GL377571">
    <property type="protein sequence ID" value="EFJ33080.1"/>
    <property type="molecule type" value="Genomic_DNA"/>
</dbReference>
<keyword evidence="1" id="KW-0812">Transmembrane</keyword>
<reference evidence="2 3" key="1">
    <citation type="journal article" date="2011" name="Science">
        <title>The Selaginella genome identifies genetic changes associated with the evolution of vascular plants.</title>
        <authorList>
            <person name="Banks J.A."/>
            <person name="Nishiyama T."/>
            <person name="Hasebe M."/>
            <person name="Bowman J.L."/>
            <person name="Gribskov M."/>
            <person name="dePamphilis C."/>
            <person name="Albert V.A."/>
            <person name="Aono N."/>
            <person name="Aoyama T."/>
            <person name="Ambrose B.A."/>
            <person name="Ashton N.W."/>
            <person name="Axtell M.J."/>
            <person name="Barker E."/>
            <person name="Barker M.S."/>
            <person name="Bennetzen J.L."/>
            <person name="Bonawitz N.D."/>
            <person name="Chapple C."/>
            <person name="Cheng C."/>
            <person name="Correa L.G."/>
            <person name="Dacre M."/>
            <person name="DeBarry J."/>
            <person name="Dreyer I."/>
            <person name="Elias M."/>
            <person name="Engstrom E.M."/>
            <person name="Estelle M."/>
            <person name="Feng L."/>
            <person name="Finet C."/>
            <person name="Floyd S.K."/>
            <person name="Frommer W.B."/>
            <person name="Fujita T."/>
            <person name="Gramzow L."/>
            <person name="Gutensohn M."/>
            <person name="Harholt J."/>
            <person name="Hattori M."/>
            <person name="Heyl A."/>
            <person name="Hirai T."/>
            <person name="Hiwatashi Y."/>
            <person name="Ishikawa M."/>
            <person name="Iwata M."/>
            <person name="Karol K.G."/>
            <person name="Koehler B."/>
            <person name="Kolukisaoglu U."/>
            <person name="Kubo M."/>
            <person name="Kurata T."/>
            <person name="Lalonde S."/>
            <person name="Li K."/>
            <person name="Li Y."/>
            <person name="Litt A."/>
            <person name="Lyons E."/>
            <person name="Manning G."/>
            <person name="Maruyama T."/>
            <person name="Michael T.P."/>
            <person name="Mikami K."/>
            <person name="Miyazaki S."/>
            <person name="Morinaga S."/>
            <person name="Murata T."/>
            <person name="Mueller-Roeber B."/>
            <person name="Nelson D.R."/>
            <person name="Obara M."/>
            <person name="Oguri Y."/>
            <person name="Olmstead R.G."/>
            <person name="Onodera N."/>
            <person name="Petersen B.L."/>
            <person name="Pils B."/>
            <person name="Prigge M."/>
            <person name="Rensing S.A."/>
            <person name="Riano-Pachon D.M."/>
            <person name="Roberts A.W."/>
            <person name="Sato Y."/>
            <person name="Scheller H.V."/>
            <person name="Schulz B."/>
            <person name="Schulz C."/>
            <person name="Shakirov E.V."/>
            <person name="Shibagaki N."/>
            <person name="Shinohara N."/>
            <person name="Shippen D.E."/>
            <person name="Soerensen I."/>
            <person name="Sotooka R."/>
            <person name="Sugimoto N."/>
            <person name="Sugita M."/>
            <person name="Sumikawa N."/>
            <person name="Tanurdzic M."/>
            <person name="Theissen G."/>
            <person name="Ulvskov P."/>
            <person name="Wakazuki S."/>
            <person name="Weng J.K."/>
            <person name="Willats W.W."/>
            <person name="Wipf D."/>
            <person name="Wolf P.G."/>
            <person name="Yang L."/>
            <person name="Zimmer A.D."/>
            <person name="Zhu Q."/>
            <person name="Mitros T."/>
            <person name="Hellsten U."/>
            <person name="Loque D."/>
            <person name="Otillar R."/>
            <person name="Salamov A."/>
            <person name="Schmutz J."/>
            <person name="Shapiro H."/>
            <person name="Lindquist E."/>
            <person name="Lucas S."/>
            <person name="Rokhsar D."/>
            <person name="Grigoriev I.V."/>
        </authorList>
    </citation>
    <scope>NUCLEOTIDE SEQUENCE [LARGE SCALE GENOMIC DNA]</scope>
</reference>
<dbReference type="Proteomes" id="UP000001514">
    <property type="component" value="Unassembled WGS sequence"/>
</dbReference>
<dbReference type="Gramene" id="EFJ33080">
    <property type="protein sequence ID" value="EFJ33080"/>
    <property type="gene ID" value="SELMODRAFT_167877"/>
</dbReference>
<organism evidence="3">
    <name type="scientific">Selaginella moellendorffii</name>
    <name type="common">Spikemoss</name>
    <dbReference type="NCBI Taxonomy" id="88036"/>
    <lineage>
        <taxon>Eukaryota</taxon>
        <taxon>Viridiplantae</taxon>
        <taxon>Streptophyta</taxon>
        <taxon>Embryophyta</taxon>
        <taxon>Tracheophyta</taxon>
        <taxon>Lycopodiopsida</taxon>
        <taxon>Selaginellales</taxon>
        <taxon>Selaginellaceae</taxon>
        <taxon>Selaginella</taxon>
    </lineage>
</organism>
<sequence length="226" mass="24643">MDAVALTVGGNAAAAAPVDAERARFPHCVVWTPLPIVSWLSPLIGHVGICRADGVILDFAGPFFVNVDGFAFGSPAKFLRLDPDQCCFPAFALSGHRCREAFRHSQLGTASDWDDALRSCMHKFQHKTYNFFTCNCHSFVSTCLNRAAYQGRTDWNMIHIVALVHCRGHWIGPAALLRSLAPFVLVLCIGLLTAGWPFLVGWALISSLLAAWFVFATCCARGVADC</sequence>
<dbReference type="HOGENOM" id="CLU_075672_0_0_1"/>
<feature type="transmembrane region" description="Helical" evidence="1">
    <location>
        <begin position="202"/>
        <end position="224"/>
    </location>
</feature>
<evidence type="ECO:0000313" key="2">
    <source>
        <dbReference type="EMBL" id="EFJ33080.1"/>
    </source>
</evidence>